<name>A0AAQ3PQ93_PASNO</name>
<evidence type="ECO:0000313" key="5">
    <source>
        <dbReference type="EMBL" id="WVZ54371.1"/>
    </source>
</evidence>
<dbReference type="Pfam" id="PF08694">
    <property type="entry name" value="UFC1"/>
    <property type="match status" value="1"/>
</dbReference>
<dbReference type="InterPro" id="IPR016135">
    <property type="entry name" value="UBQ-conjugating_enzyme/RWD"/>
</dbReference>
<dbReference type="PANTHER" id="PTHR12921:SF0">
    <property type="entry name" value="UBIQUITIN-FOLD MODIFIER-CONJUGATING ENZYME 1"/>
    <property type="match status" value="1"/>
</dbReference>
<keyword evidence="6" id="KW-1185">Reference proteome</keyword>
<proteinExistence type="inferred from homology"/>
<organism evidence="5 6">
    <name type="scientific">Paspalum notatum var. saurae</name>
    <dbReference type="NCBI Taxonomy" id="547442"/>
    <lineage>
        <taxon>Eukaryota</taxon>
        <taxon>Viridiplantae</taxon>
        <taxon>Streptophyta</taxon>
        <taxon>Embryophyta</taxon>
        <taxon>Tracheophyta</taxon>
        <taxon>Spermatophyta</taxon>
        <taxon>Magnoliopsida</taxon>
        <taxon>Liliopsida</taxon>
        <taxon>Poales</taxon>
        <taxon>Poaceae</taxon>
        <taxon>PACMAD clade</taxon>
        <taxon>Panicoideae</taxon>
        <taxon>Andropogonodae</taxon>
        <taxon>Paspaleae</taxon>
        <taxon>Paspalinae</taxon>
        <taxon>Paspalum</taxon>
    </lineage>
</organism>
<dbReference type="GO" id="GO:1990592">
    <property type="term" value="P:protein K69-linked ufmylation"/>
    <property type="evidence" value="ECO:0007669"/>
    <property type="project" value="TreeGrafter"/>
</dbReference>
<evidence type="ECO:0000256" key="4">
    <source>
        <dbReference type="SAM" id="MobiDB-lite"/>
    </source>
</evidence>
<reference evidence="5 6" key="1">
    <citation type="submission" date="2024-02" db="EMBL/GenBank/DDBJ databases">
        <title>High-quality chromosome-scale genome assembly of Pensacola bahiagrass (Paspalum notatum Flugge var. saurae).</title>
        <authorList>
            <person name="Vega J.M."/>
            <person name="Podio M."/>
            <person name="Orjuela J."/>
            <person name="Siena L.A."/>
            <person name="Pessino S.C."/>
            <person name="Combes M.C."/>
            <person name="Mariac C."/>
            <person name="Albertini E."/>
            <person name="Pupilli F."/>
            <person name="Ortiz J.P.A."/>
            <person name="Leblanc O."/>
        </authorList>
    </citation>
    <scope>NUCLEOTIDE SEQUENCE [LARGE SCALE GENOMIC DNA]</scope>
    <source>
        <strain evidence="5">R1</strain>
        <tissue evidence="5">Leaf</tissue>
    </source>
</reference>
<sequence>MWDPHAGSSSTSHRSLSPSKQRPRRTDRRARRTCPAIAAANPEGTRWQGTCWYVHNIRREFPLQFDIPVTYLQVAPEIELRTLEGMTHKDMKYSTRVKDEEGYPAMILINKATGEALKHSLGQSHPNERIQMM</sequence>
<evidence type="ECO:0000256" key="1">
    <source>
        <dbReference type="ARBA" id="ARBA00008451"/>
    </source>
</evidence>
<accession>A0AAQ3PQ93</accession>
<dbReference type="GO" id="GO:0005737">
    <property type="term" value="C:cytoplasm"/>
    <property type="evidence" value="ECO:0007669"/>
    <property type="project" value="TreeGrafter"/>
</dbReference>
<gene>
    <name evidence="5" type="ORF">U9M48_005179</name>
</gene>
<comment type="similarity">
    <text evidence="1">Belongs to the ubiquitin-conjugating enzyme family. UFC1 subfamily.</text>
</comment>
<dbReference type="SUPFAM" id="SSF54495">
    <property type="entry name" value="UBC-like"/>
    <property type="match status" value="1"/>
</dbReference>
<dbReference type="Gene3D" id="3.10.110.10">
    <property type="entry name" value="Ubiquitin Conjugating Enzyme"/>
    <property type="match status" value="1"/>
</dbReference>
<keyword evidence="3" id="KW-0833">Ubl conjugation pathway</keyword>
<dbReference type="PANTHER" id="PTHR12921">
    <property type="entry name" value="UBIQUITIN-FOLD MODIFIER-CONJUGATING ENZYME 1"/>
    <property type="match status" value="1"/>
</dbReference>
<feature type="region of interest" description="Disordered" evidence="4">
    <location>
        <begin position="1"/>
        <end position="40"/>
    </location>
</feature>
<evidence type="ECO:0000256" key="2">
    <source>
        <dbReference type="ARBA" id="ARBA00013306"/>
    </source>
</evidence>
<dbReference type="Proteomes" id="UP001341281">
    <property type="component" value="Chromosome 01"/>
</dbReference>
<evidence type="ECO:0000256" key="3">
    <source>
        <dbReference type="ARBA" id="ARBA00022786"/>
    </source>
</evidence>
<feature type="compositionally biased region" description="Basic residues" evidence="4">
    <location>
        <begin position="21"/>
        <end position="32"/>
    </location>
</feature>
<feature type="compositionally biased region" description="Low complexity" evidence="4">
    <location>
        <begin position="8"/>
        <end position="19"/>
    </location>
</feature>
<dbReference type="InterPro" id="IPR014806">
    <property type="entry name" value="Ufc1"/>
</dbReference>
<protein>
    <recommendedName>
        <fullName evidence="2">Ubiquitin-fold modifier-conjugating enzyme 1</fullName>
    </recommendedName>
</protein>
<dbReference type="AlphaFoldDB" id="A0AAQ3PQ93"/>
<dbReference type="EMBL" id="CP144745">
    <property type="protein sequence ID" value="WVZ54371.1"/>
    <property type="molecule type" value="Genomic_DNA"/>
</dbReference>
<evidence type="ECO:0000313" key="6">
    <source>
        <dbReference type="Proteomes" id="UP001341281"/>
    </source>
</evidence>
<dbReference type="GO" id="GO:0061657">
    <property type="term" value="F:UFM1 conjugating enzyme activity"/>
    <property type="evidence" value="ECO:0007669"/>
    <property type="project" value="InterPro"/>
</dbReference>